<keyword evidence="2" id="KW-1185">Reference proteome</keyword>
<evidence type="ECO:0000313" key="2">
    <source>
        <dbReference type="Proteomes" id="UP001145114"/>
    </source>
</evidence>
<dbReference type="Proteomes" id="UP001145114">
    <property type="component" value="Unassembled WGS sequence"/>
</dbReference>
<name>A0ACC1HV38_9FUNG</name>
<reference evidence="1" key="1">
    <citation type="submission" date="2022-06" db="EMBL/GenBank/DDBJ databases">
        <title>Phylogenomic reconstructions and comparative analyses of Kickxellomycotina fungi.</title>
        <authorList>
            <person name="Reynolds N.K."/>
            <person name="Stajich J.E."/>
            <person name="Barry K."/>
            <person name="Grigoriev I.V."/>
            <person name="Crous P."/>
            <person name="Smith M.E."/>
        </authorList>
    </citation>
    <scope>NUCLEOTIDE SEQUENCE</scope>
    <source>
        <strain evidence="1">RSA 2271</strain>
    </source>
</reference>
<comment type="caution">
    <text evidence="1">The sequence shown here is derived from an EMBL/GenBank/DDBJ whole genome shotgun (WGS) entry which is preliminary data.</text>
</comment>
<proteinExistence type="predicted"/>
<sequence>MQTSWAKIAQRGAASGKPPPKSTPADISSKKDNQPQSATSDGLAPPLQPPNPQLRPRQPSPTADSPSVIVFGSISVLISDLPRCPSEALPWLIPHDPEFWSWDRALKRELRRAAKSERTTNPKEKQSIPPSEPKPRPKPSSWAALFSAGKGAPSPPTPTNSLKTSTAPLAGAISDVAISTQMPLIQPRGLVNTGNTCFMNVIFQALLYCAPFYNAIQQIRDKITFSFSTGTPILESLILFVDEFPKCDTGDASFDFDNPFNIDPFVPQFIYNALREKKIFQIMKGRQEDAQEFMGYLLDGINDELVSRKLRTYDNYVDFRTTARYLVWGNILAAMTKDGWKSV</sequence>
<protein>
    <submittedName>
        <fullName evidence="1">Uncharacterized protein</fullName>
    </submittedName>
</protein>
<organism evidence="1 2">
    <name type="scientific">Spiromyces aspiralis</name>
    <dbReference type="NCBI Taxonomy" id="68401"/>
    <lineage>
        <taxon>Eukaryota</taxon>
        <taxon>Fungi</taxon>
        <taxon>Fungi incertae sedis</taxon>
        <taxon>Zoopagomycota</taxon>
        <taxon>Kickxellomycotina</taxon>
        <taxon>Kickxellomycetes</taxon>
        <taxon>Kickxellales</taxon>
        <taxon>Kickxellaceae</taxon>
        <taxon>Spiromyces</taxon>
    </lineage>
</organism>
<accession>A0ACC1HV38</accession>
<gene>
    <name evidence="1" type="ORF">EV182_003022</name>
</gene>
<dbReference type="EMBL" id="JAMZIH010000714">
    <property type="protein sequence ID" value="KAJ1678953.1"/>
    <property type="molecule type" value="Genomic_DNA"/>
</dbReference>
<evidence type="ECO:0000313" key="1">
    <source>
        <dbReference type="EMBL" id="KAJ1678953.1"/>
    </source>
</evidence>